<dbReference type="InterPro" id="IPR029063">
    <property type="entry name" value="SAM-dependent_MTases_sf"/>
</dbReference>
<evidence type="ECO:0000313" key="9">
    <source>
        <dbReference type="EMBL" id="OIQ98281.1"/>
    </source>
</evidence>
<dbReference type="Gene3D" id="3.40.50.150">
    <property type="entry name" value="Vaccinia Virus protein VP39"/>
    <property type="match status" value="1"/>
</dbReference>
<dbReference type="HAMAP" id="MF_00812">
    <property type="entry name" value="Thiopur_methtran"/>
    <property type="match status" value="1"/>
</dbReference>
<dbReference type="FunFam" id="3.40.50.150:FF:000101">
    <property type="entry name" value="Thiopurine S-methyltransferase"/>
    <property type="match status" value="1"/>
</dbReference>
<evidence type="ECO:0000256" key="3">
    <source>
        <dbReference type="ARBA" id="ARBA00008145"/>
    </source>
</evidence>
<evidence type="ECO:0000256" key="7">
    <source>
        <dbReference type="ARBA" id="ARBA00022679"/>
    </source>
</evidence>
<dbReference type="NCBIfam" id="NF009732">
    <property type="entry name" value="PRK13255.1"/>
    <property type="match status" value="1"/>
</dbReference>
<sequence length="240" mass="27125">MSSRDNALWQQCWRDRQTDFHQQEVNRFLTRFWQGLELAQGSRVFVPLCGKSLDMIWLAQQGHEVVGLELSPVAVRAFFRENHMQPSRRKVGRFTLWRAGKISILCGDYFSAGRADLGEIDVVYDRAALTALPEDIRRLYVAHLKLILPAACKMFLLTVEDADKGETREVTLGPSAEVIALYSEAFGIELAHVESILEPDPDRGDGIARCSEHKVYRLIPKQGCQEQHEAGPRTSAVCNN</sequence>
<dbReference type="InterPro" id="IPR025835">
    <property type="entry name" value="Thiopurine_S-MeTrfase"/>
</dbReference>
<comment type="caution">
    <text evidence="9">The sequence shown here is derived from an EMBL/GenBank/DDBJ whole genome shotgun (WGS) entry which is preliminary data.</text>
</comment>
<keyword evidence="5" id="KW-0963">Cytoplasm</keyword>
<accession>A0A1J5RRF2</accession>
<comment type="catalytic activity">
    <reaction evidence="1">
        <text>S-adenosyl-L-methionine + a thiopurine = S-adenosyl-L-homocysteine + a thiopurine S-methylether.</text>
        <dbReference type="EC" id="2.1.1.67"/>
    </reaction>
</comment>
<gene>
    <name evidence="9" type="primary">tpm_5</name>
    <name evidence="9" type="ORF">GALL_197100</name>
</gene>
<comment type="similarity">
    <text evidence="3">Belongs to the class I-like SAM-binding methyltransferase superfamily. TPMT family.</text>
</comment>
<dbReference type="AlphaFoldDB" id="A0A1J5RRF2"/>
<keyword evidence="8" id="KW-0949">S-adenosyl-L-methionine</keyword>
<dbReference type="GO" id="GO:0005737">
    <property type="term" value="C:cytoplasm"/>
    <property type="evidence" value="ECO:0007669"/>
    <property type="project" value="UniProtKB-SubCell"/>
</dbReference>
<reference evidence="9" key="1">
    <citation type="submission" date="2016-10" db="EMBL/GenBank/DDBJ databases">
        <title>Sequence of Gallionella enrichment culture.</title>
        <authorList>
            <person name="Poehlein A."/>
            <person name="Muehling M."/>
            <person name="Daniel R."/>
        </authorList>
    </citation>
    <scope>NUCLEOTIDE SEQUENCE</scope>
</reference>
<dbReference type="PANTHER" id="PTHR10259">
    <property type="entry name" value="THIOPURINE S-METHYLTRANSFERASE"/>
    <property type="match status" value="1"/>
</dbReference>
<name>A0A1J5RRF2_9ZZZZ</name>
<keyword evidence="6 9" id="KW-0489">Methyltransferase</keyword>
<evidence type="ECO:0000256" key="6">
    <source>
        <dbReference type="ARBA" id="ARBA00022603"/>
    </source>
</evidence>
<evidence type="ECO:0000256" key="1">
    <source>
        <dbReference type="ARBA" id="ARBA00000903"/>
    </source>
</evidence>
<dbReference type="PROSITE" id="PS51585">
    <property type="entry name" value="SAM_MT_TPMT"/>
    <property type="match status" value="1"/>
</dbReference>
<evidence type="ECO:0000256" key="8">
    <source>
        <dbReference type="ARBA" id="ARBA00022691"/>
    </source>
</evidence>
<evidence type="ECO:0000256" key="5">
    <source>
        <dbReference type="ARBA" id="ARBA00022490"/>
    </source>
</evidence>
<dbReference type="InterPro" id="IPR008854">
    <property type="entry name" value="TPMT"/>
</dbReference>
<protein>
    <recommendedName>
        <fullName evidence="4">thiopurine S-methyltransferase</fullName>
        <ecNumber evidence="4">2.1.1.67</ecNumber>
    </recommendedName>
</protein>
<organism evidence="9">
    <name type="scientific">mine drainage metagenome</name>
    <dbReference type="NCBI Taxonomy" id="410659"/>
    <lineage>
        <taxon>unclassified sequences</taxon>
        <taxon>metagenomes</taxon>
        <taxon>ecological metagenomes</taxon>
    </lineage>
</organism>
<proteinExistence type="inferred from homology"/>
<dbReference type="EMBL" id="MLJW01000121">
    <property type="protein sequence ID" value="OIQ98281.1"/>
    <property type="molecule type" value="Genomic_DNA"/>
</dbReference>
<dbReference type="PANTHER" id="PTHR10259:SF11">
    <property type="entry name" value="THIOPURINE S-METHYLTRANSFERASE"/>
    <property type="match status" value="1"/>
</dbReference>
<evidence type="ECO:0000256" key="2">
    <source>
        <dbReference type="ARBA" id="ARBA00004496"/>
    </source>
</evidence>
<comment type="subcellular location">
    <subcellularLocation>
        <location evidence="2">Cytoplasm</location>
    </subcellularLocation>
</comment>
<dbReference type="GO" id="GO:0008119">
    <property type="term" value="F:thiopurine S-methyltransferase activity"/>
    <property type="evidence" value="ECO:0007669"/>
    <property type="project" value="UniProtKB-EC"/>
</dbReference>
<keyword evidence="7 9" id="KW-0808">Transferase</keyword>
<dbReference type="PIRSF" id="PIRSF023956">
    <property type="entry name" value="Thiopurine_S-methyltransferase"/>
    <property type="match status" value="1"/>
</dbReference>
<evidence type="ECO:0000256" key="4">
    <source>
        <dbReference type="ARBA" id="ARBA00011905"/>
    </source>
</evidence>
<dbReference type="GO" id="GO:0032259">
    <property type="term" value="P:methylation"/>
    <property type="evidence" value="ECO:0007669"/>
    <property type="project" value="UniProtKB-KW"/>
</dbReference>
<dbReference type="EC" id="2.1.1.67" evidence="4"/>
<dbReference type="Pfam" id="PF05724">
    <property type="entry name" value="TPMT"/>
    <property type="match status" value="1"/>
</dbReference>
<dbReference type="SUPFAM" id="SSF53335">
    <property type="entry name" value="S-adenosyl-L-methionine-dependent methyltransferases"/>
    <property type="match status" value="1"/>
</dbReference>